<dbReference type="Proteomes" id="UP000237061">
    <property type="component" value="Unassembled WGS sequence"/>
</dbReference>
<keyword evidence="2" id="KW-1185">Reference proteome</keyword>
<gene>
    <name evidence="1" type="ORF">CVS27_19840</name>
</gene>
<protein>
    <recommendedName>
        <fullName evidence="3">YokE-like PH domain-containing protein</fullName>
    </recommendedName>
</protein>
<sequence length="92" mass="10429">MSPGPWWGFNGVNTLELRNGLFVHSFYVIFHGQVSRNYELRSVTIESRGVRERRGKRWSTLVLTTGGTRRTFTGRPNDSEPFIDALAEALSA</sequence>
<accession>A0A2S3ZR44</accession>
<evidence type="ECO:0000313" key="2">
    <source>
        <dbReference type="Proteomes" id="UP000237061"/>
    </source>
</evidence>
<name>A0A2S3ZR44_ARTGL</name>
<reference evidence="1 2" key="1">
    <citation type="submission" date="2018-01" db="EMBL/GenBank/DDBJ databases">
        <title>Arthrobacter sp. nov., from glaciers in China.</title>
        <authorList>
            <person name="Liu Q."/>
            <person name="Xin Y.-H."/>
        </authorList>
    </citation>
    <scope>NUCLEOTIDE SEQUENCE [LARGE SCALE GENOMIC DNA]</scope>
    <source>
        <strain evidence="1 2">HLT2-12-2</strain>
    </source>
</reference>
<comment type="caution">
    <text evidence="1">The sequence shown here is derived from an EMBL/GenBank/DDBJ whole genome shotgun (WGS) entry which is preliminary data.</text>
</comment>
<evidence type="ECO:0000313" key="1">
    <source>
        <dbReference type="EMBL" id="POH71643.1"/>
    </source>
</evidence>
<dbReference type="AlphaFoldDB" id="A0A2S3ZR44"/>
<dbReference type="EMBL" id="PPXC01000026">
    <property type="protein sequence ID" value="POH71643.1"/>
    <property type="molecule type" value="Genomic_DNA"/>
</dbReference>
<organism evidence="1 2">
    <name type="scientific">Arthrobacter glacialis</name>
    <dbReference type="NCBI Taxonomy" id="1664"/>
    <lineage>
        <taxon>Bacteria</taxon>
        <taxon>Bacillati</taxon>
        <taxon>Actinomycetota</taxon>
        <taxon>Actinomycetes</taxon>
        <taxon>Micrococcales</taxon>
        <taxon>Micrococcaceae</taxon>
        <taxon>Arthrobacter</taxon>
    </lineage>
</organism>
<evidence type="ECO:0008006" key="3">
    <source>
        <dbReference type="Google" id="ProtNLM"/>
    </source>
</evidence>
<proteinExistence type="predicted"/>